<accession>A0A850PW98</accession>
<evidence type="ECO:0000313" key="2">
    <source>
        <dbReference type="EMBL" id="NVN52733.1"/>
    </source>
</evidence>
<comment type="caution">
    <text evidence="2">The sequence shown here is derived from an EMBL/GenBank/DDBJ whole genome shotgun (WGS) entry which is preliminary data.</text>
</comment>
<reference evidence="2 3" key="1">
    <citation type="submission" date="2020-05" db="EMBL/GenBank/DDBJ databases">
        <title>Draft genome sequence of Mycobacterium hippocampi DL, isolated from European seabass, Dicentrarchus labrax, reared in fish farms.</title>
        <authorList>
            <person name="Stathopoulou P."/>
            <person name="Asimakis E."/>
            <person name="Tzokas K."/>
            <person name="Batargias C."/>
            <person name="Tsiamis G."/>
        </authorList>
    </citation>
    <scope>NUCLEOTIDE SEQUENCE [LARGE SCALE GENOMIC DNA]</scope>
    <source>
        <strain evidence="2 3">DL</strain>
    </source>
</reference>
<sequence>MRTTLSIDEDVLLAVKERARREKRTVGDVLSDLARQALTQQPTAGPRTTSKSVYGFEPFEHRGPAVSNALVDRLRDEDAV</sequence>
<gene>
    <name evidence="2" type="ORF">HLY00_4442</name>
</gene>
<dbReference type="EMBL" id="JABFYL010000045">
    <property type="protein sequence ID" value="NVN52733.1"/>
    <property type="molecule type" value="Genomic_DNA"/>
</dbReference>
<organism evidence="2 3">
    <name type="scientific">Mycolicibacterium hippocampi</name>
    <dbReference type="NCBI Taxonomy" id="659824"/>
    <lineage>
        <taxon>Bacteria</taxon>
        <taxon>Bacillati</taxon>
        <taxon>Actinomycetota</taxon>
        <taxon>Actinomycetes</taxon>
        <taxon>Mycobacteriales</taxon>
        <taxon>Mycobacteriaceae</taxon>
        <taxon>Mycolicibacterium</taxon>
    </lineage>
</organism>
<evidence type="ECO:0000313" key="3">
    <source>
        <dbReference type="Proteomes" id="UP000570517"/>
    </source>
</evidence>
<dbReference type="Proteomes" id="UP000570517">
    <property type="component" value="Unassembled WGS sequence"/>
</dbReference>
<dbReference type="AlphaFoldDB" id="A0A850PW98"/>
<dbReference type="CDD" id="cd21631">
    <property type="entry name" value="RHH_CopG_NikR-like"/>
    <property type="match status" value="1"/>
</dbReference>
<name>A0A850PW98_9MYCO</name>
<feature type="region of interest" description="Disordered" evidence="1">
    <location>
        <begin position="39"/>
        <end position="60"/>
    </location>
</feature>
<evidence type="ECO:0000256" key="1">
    <source>
        <dbReference type="SAM" id="MobiDB-lite"/>
    </source>
</evidence>
<protein>
    <submittedName>
        <fullName evidence="2">Antitoxin VapB44/Antitoxin to Toxin 1, PIN domain</fullName>
    </submittedName>
</protein>
<proteinExistence type="predicted"/>
<feature type="compositionally biased region" description="Polar residues" evidence="1">
    <location>
        <begin position="39"/>
        <end position="52"/>
    </location>
</feature>
<dbReference type="RefSeq" id="WP_178360956.1">
    <property type="nucleotide sequence ID" value="NZ_JABFYL010000045.1"/>
</dbReference>
<keyword evidence="3" id="KW-1185">Reference proteome</keyword>